<keyword evidence="1" id="KW-0472">Membrane</keyword>
<sequence>METGAVMEHCNVLDSAAQAGIVVGAAIGAVLAALTAFA</sequence>
<name>A0A3S4EVX1_9PEZI</name>
<evidence type="ECO:0000256" key="1">
    <source>
        <dbReference type="SAM" id="Phobius"/>
    </source>
</evidence>
<evidence type="ECO:0000313" key="3">
    <source>
        <dbReference type="Proteomes" id="UP000289323"/>
    </source>
</evidence>
<proteinExistence type="predicted"/>
<dbReference type="EMBL" id="OUUZ01000004">
    <property type="protein sequence ID" value="SPQ20506.1"/>
    <property type="molecule type" value="Genomic_DNA"/>
</dbReference>
<keyword evidence="1" id="KW-1133">Transmembrane helix</keyword>
<dbReference type="AlphaFoldDB" id="A0A3S4EVX1"/>
<feature type="transmembrane region" description="Helical" evidence="1">
    <location>
        <begin position="16"/>
        <end position="37"/>
    </location>
</feature>
<evidence type="ECO:0000313" key="2">
    <source>
        <dbReference type="EMBL" id="SPQ20506.1"/>
    </source>
</evidence>
<protein>
    <submittedName>
        <fullName evidence="2">C56e730d-d32f-4708-8235-5a50e0e4d3b5</fullName>
    </submittedName>
</protein>
<reference evidence="2 3" key="1">
    <citation type="submission" date="2018-04" db="EMBL/GenBank/DDBJ databases">
        <authorList>
            <person name="Huttner S."/>
            <person name="Dainat J."/>
        </authorList>
    </citation>
    <scope>NUCLEOTIDE SEQUENCE [LARGE SCALE GENOMIC DNA]</scope>
</reference>
<gene>
    <name evidence="2" type="ORF">TT172_LOCUS2925</name>
</gene>
<organism evidence="2 3">
    <name type="scientific">Thermothielavioides terrestris</name>
    <dbReference type="NCBI Taxonomy" id="2587410"/>
    <lineage>
        <taxon>Eukaryota</taxon>
        <taxon>Fungi</taxon>
        <taxon>Dikarya</taxon>
        <taxon>Ascomycota</taxon>
        <taxon>Pezizomycotina</taxon>
        <taxon>Sordariomycetes</taxon>
        <taxon>Sordariomycetidae</taxon>
        <taxon>Sordariales</taxon>
        <taxon>Chaetomiaceae</taxon>
        <taxon>Thermothielavioides</taxon>
    </lineage>
</organism>
<accession>A0A3S4EVX1</accession>
<keyword evidence="1" id="KW-0812">Transmembrane</keyword>
<dbReference type="Proteomes" id="UP000289323">
    <property type="component" value="Unassembled WGS sequence"/>
</dbReference>